<dbReference type="InterPro" id="IPR049492">
    <property type="entry name" value="BD-FAE-like_dom"/>
</dbReference>
<evidence type="ECO:0000259" key="2">
    <source>
        <dbReference type="Pfam" id="PF20434"/>
    </source>
</evidence>
<dbReference type="InterPro" id="IPR029058">
    <property type="entry name" value="AB_hydrolase_fold"/>
</dbReference>
<dbReference type="Pfam" id="PF20434">
    <property type="entry name" value="BD-FAE"/>
    <property type="match status" value="1"/>
</dbReference>
<accession>A0ABV6R9Z9</accession>
<protein>
    <submittedName>
        <fullName evidence="3">Alpha/beta hydrolase fold domain-containing protein</fullName>
    </submittedName>
</protein>
<keyword evidence="4" id="KW-1185">Reference proteome</keyword>
<sequence length="240" mass="25920">MPDWFSTTRYPTVVFVQGSGWRRQELGQRLVPLSQFARRGYVIAIVEHRPSAVAPFPAQLDDARAAVHVLREKAEHYRVDPSRIALWGDSSGGHLVALAAVTDGADDSPGAYADTPLDVRAVVDVYGPSDLARMPEDDACTELLGGVDPVQHPEHAAPAAPVTYIRSAAERSLPPFLLLHGSDDVVVPFEQSVTLGDALAEAGHDVELYRLEGAGHGAGAFFRDPVLDLIDRFLTTHLDA</sequence>
<gene>
    <name evidence="3" type="ORF">ACFFF6_07540</name>
</gene>
<feature type="domain" description="BD-FAE-like" evidence="2">
    <location>
        <begin position="7"/>
        <end position="199"/>
    </location>
</feature>
<dbReference type="Proteomes" id="UP001589793">
    <property type="component" value="Unassembled WGS sequence"/>
</dbReference>
<name>A0ABV6R9Z9_9MICO</name>
<organism evidence="3 4">
    <name type="scientific">Brachybacterium hainanense</name>
    <dbReference type="NCBI Taxonomy" id="1541174"/>
    <lineage>
        <taxon>Bacteria</taxon>
        <taxon>Bacillati</taxon>
        <taxon>Actinomycetota</taxon>
        <taxon>Actinomycetes</taxon>
        <taxon>Micrococcales</taxon>
        <taxon>Dermabacteraceae</taxon>
        <taxon>Brachybacterium</taxon>
    </lineage>
</organism>
<dbReference type="RefSeq" id="WP_376979858.1">
    <property type="nucleotide sequence ID" value="NZ_JBHLSV010000007.1"/>
</dbReference>
<dbReference type="GO" id="GO:0016787">
    <property type="term" value="F:hydrolase activity"/>
    <property type="evidence" value="ECO:0007669"/>
    <property type="project" value="UniProtKB-KW"/>
</dbReference>
<evidence type="ECO:0000313" key="3">
    <source>
        <dbReference type="EMBL" id="MFC0673804.1"/>
    </source>
</evidence>
<dbReference type="SUPFAM" id="SSF53474">
    <property type="entry name" value="alpha/beta-Hydrolases"/>
    <property type="match status" value="1"/>
</dbReference>
<dbReference type="Gene3D" id="3.40.50.1820">
    <property type="entry name" value="alpha/beta hydrolase"/>
    <property type="match status" value="1"/>
</dbReference>
<dbReference type="PANTHER" id="PTHR48081:SF13">
    <property type="entry name" value="ALPHA_BETA HYDROLASE"/>
    <property type="match status" value="1"/>
</dbReference>
<comment type="caution">
    <text evidence="3">The sequence shown here is derived from an EMBL/GenBank/DDBJ whole genome shotgun (WGS) entry which is preliminary data.</text>
</comment>
<dbReference type="InterPro" id="IPR050300">
    <property type="entry name" value="GDXG_lipolytic_enzyme"/>
</dbReference>
<dbReference type="EMBL" id="JBHLSV010000007">
    <property type="protein sequence ID" value="MFC0673804.1"/>
    <property type="molecule type" value="Genomic_DNA"/>
</dbReference>
<keyword evidence="1 3" id="KW-0378">Hydrolase</keyword>
<proteinExistence type="predicted"/>
<evidence type="ECO:0000256" key="1">
    <source>
        <dbReference type="ARBA" id="ARBA00022801"/>
    </source>
</evidence>
<reference evidence="3 4" key="1">
    <citation type="submission" date="2024-09" db="EMBL/GenBank/DDBJ databases">
        <authorList>
            <person name="Sun Q."/>
            <person name="Mori K."/>
        </authorList>
    </citation>
    <scope>NUCLEOTIDE SEQUENCE [LARGE SCALE GENOMIC DNA]</scope>
    <source>
        <strain evidence="3 4">CICC 10874</strain>
    </source>
</reference>
<dbReference type="PANTHER" id="PTHR48081">
    <property type="entry name" value="AB HYDROLASE SUPERFAMILY PROTEIN C4A8.06C"/>
    <property type="match status" value="1"/>
</dbReference>
<evidence type="ECO:0000313" key="4">
    <source>
        <dbReference type="Proteomes" id="UP001589793"/>
    </source>
</evidence>